<accession>A0AAW0BYN8</accession>
<keyword evidence="2" id="KW-0472">Membrane</keyword>
<name>A0AAW0BYN8_9AGAR</name>
<dbReference type="Proteomes" id="UP001383192">
    <property type="component" value="Unassembled WGS sequence"/>
</dbReference>
<comment type="caution">
    <text evidence="4">The sequence shown here is derived from an EMBL/GenBank/DDBJ whole genome shotgun (WGS) entry which is preliminary data.</text>
</comment>
<dbReference type="AlphaFoldDB" id="A0AAW0BYN8"/>
<evidence type="ECO:0000256" key="1">
    <source>
        <dbReference type="SAM" id="MobiDB-lite"/>
    </source>
</evidence>
<feature type="chain" id="PRO_5043631500" description="Mid2 domain-containing protein" evidence="3">
    <location>
        <begin position="19"/>
        <end position="305"/>
    </location>
</feature>
<evidence type="ECO:0000256" key="2">
    <source>
        <dbReference type="SAM" id="Phobius"/>
    </source>
</evidence>
<keyword evidence="3" id="KW-0732">Signal</keyword>
<dbReference type="EMBL" id="JAYKXP010000077">
    <property type="protein sequence ID" value="KAK7030356.1"/>
    <property type="molecule type" value="Genomic_DNA"/>
</dbReference>
<gene>
    <name evidence="4" type="ORF">VNI00_014213</name>
</gene>
<proteinExistence type="predicted"/>
<feature type="signal peptide" evidence="3">
    <location>
        <begin position="1"/>
        <end position="18"/>
    </location>
</feature>
<feature type="compositionally biased region" description="Polar residues" evidence="1">
    <location>
        <begin position="291"/>
        <end position="305"/>
    </location>
</feature>
<evidence type="ECO:0000313" key="5">
    <source>
        <dbReference type="Proteomes" id="UP001383192"/>
    </source>
</evidence>
<feature type="region of interest" description="Disordered" evidence="1">
    <location>
        <begin position="262"/>
        <end position="305"/>
    </location>
</feature>
<keyword evidence="2" id="KW-0812">Transmembrane</keyword>
<keyword evidence="2" id="KW-1133">Transmembrane helix</keyword>
<keyword evidence="5" id="KW-1185">Reference proteome</keyword>
<evidence type="ECO:0000313" key="4">
    <source>
        <dbReference type="EMBL" id="KAK7030356.1"/>
    </source>
</evidence>
<feature type="transmembrane region" description="Helical" evidence="2">
    <location>
        <begin position="190"/>
        <end position="212"/>
    </location>
</feature>
<evidence type="ECO:0008006" key="6">
    <source>
        <dbReference type="Google" id="ProtNLM"/>
    </source>
</evidence>
<protein>
    <recommendedName>
        <fullName evidence="6">Mid2 domain-containing protein</fullName>
    </recommendedName>
</protein>
<reference evidence="4 5" key="1">
    <citation type="submission" date="2024-01" db="EMBL/GenBank/DDBJ databases">
        <title>A draft genome for a cacao thread blight-causing isolate of Paramarasmius palmivorus.</title>
        <authorList>
            <person name="Baruah I.K."/>
            <person name="Bukari Y."/>
            <person name="Amoako-Attah I."/>
            <person name="Meinhardt L.W."/>
            <person name="Bailey B.A."/>
            <person name="Cohen S.P."/>
        </authorList>
    </citation>
    <scope>NUCLEOTIDE SEQUENCE [LARGE SCALE GENOMIC DNA]</scope>
    <source>
        <strain evidence="4 5">GH-12</strain>
    </source>
</reference>
<organism evidence="4 5">
    <name type="scientific">Paramarasmius palmivorus</name>
    <dbReference type="NCBI Taxonomy" id="297713"/>
    <lineage>
        <taxon>Eukaryota</taxon>
        <taxon>Fungi</taxon>
        <taxon>Dikarya</taxon>
        <taxon>Basidiomycota</taxon>
        <taxon>Agaricomycotina</taxon>
        <taxon>Agaricomycetes</taxon>
        <taxon>Agaricomycetidae</taxon>
        <taxon>Agaricales</taxon>
        <taxon>Marasmiineae</taxon>
        <taxon>Marasmiaceae</taxon>
        <taxon>Paramarasmius</taxon>
    </lineage>
</organism>
<evidence type="ECO:0000256" key="3">
    <source>
        <dbReference type="SAM" id="SignalP"/>
    </source>
</evidence>
<feature type="region of interest" description="Disordered" evidence="1">
    <location>
        <begin position="126"/>
        <end position="183"/>
    </location>
</feature>
<sequence length="305" mass="32934">MLKLFLGVGLVFLLRTKALEVVDVNPTTATLHDGTITLNITWHSTVIADFQFVFVLERLPFLPSPIQAHSQDYIYSVSSGTYELSAIQLDSIRSVHFETSQPPGKNIDGIFTSQITVIGEASTVESLSPSSMIGPTSSIQRETQSSSVTGSLTTNSAPGSETTHTDVSSSPLDEPTSSQAMPASQNISRIAGPVVGAAVMLIILIAVGIVILRRKRTSLSTIPPKVFPYPNTKSVLNGVRAGKRQPEGVDQKLDVAHTLLDSESEDSIREEAPSSIENNALPRREDREQNTEIGSPMRTSCYLSR</sequence>